<gene>
    <name evidence="1" type="ORF">ABOZ73_00805</name>
</gene>
<evidence type="ECO:0000313" key="1">
    <source>
        <dbReference type="EMBL" id="XDO96999.1"/>
    </source>
</evidence>
<sequence length="216" mass="23710">MDQRVSDLEAAHVDPHAPLLIVDVDEVIAHFVGGFSAFLDRHGFELRTDRYALFQNIFRPGEAEHLDMALGYQLYNDFFSEGTDFLPPVDGAADALATLSTRAAVVILTNAPECGRHPRAAWLKKHGFDYPMVIGSGPKGEPAAALAARTTGPVAFIDDLLPNLDSVEQIAPAISRFQIVAHPELRHLAPAAPDRHARFHEWSELHPALEKALWPA</sequence>
<dbReference type="RefSeq" id="WP_369059930.1">
    <property type="nucleotide sequence ID" value="NZ_CP158375.1"/>
</dbReference>
<accession>A0AB39KTM7</accession>
<dbReference type="Gene3D" id="3.40.50.1000">
    <property type="entry name" value="HAD superfamily/HAD-like"/>
    <property type="match status" value="1"/>
</dbReference>
<reference evidence="1" key="1">
    <citation type="submission" date="2024-06" db="EMBL/GenBank/DDBJ databases">
        <title>Caulobacter inopinatus, sp. nov.</title>
        <authorList>
            <person name="Donachie S.P."/>
        </authorList>
    </citation>
    <scope>NUCLEOTIDE SEQUENCE</scope>
    <source>
        <strain evidence="1">73W</strain>
    </source>
</reference>
<dbReference type="SUPFAM" id="SSF56784">
    <property type="entry name" value="HAD-like"/>
    <property type="match status" value="1"/>
</dbReference>
<dbReference type="EMBL" id="CP158375">
    <property type="protein sequence ID" value="XDO96999.1"/>
    <property type="molecule type" value="Genomic_DNA"/>
</dbReference>
<evidence type="ECO:0008006" key="2">
    <source>
        <dbReference type="Google" id="ProtNLM"/>
    </source>
</evidence>
<dbReference type="InterPro" id="IPR023214">
    <property type="entry name" value="HAD_sf"/>
</dbReference>
<dbReference type="AlphaFoldDB" id="A0AB39KTM7"/>
<dbReference type="InterPro" id="IPR036412">
    <property type="entry name" value="HAD-like_sf"/>
</dbReference>
<proteinExistence type="predicted"/>
<protein>
    <recommendedName>
        <fullName evidence="2">HAD family hydrolase</fullName>
    </recommendedName>
</protein>
<organism evidence="1">
    <name type="scientific">Caulobacter sp. 73W</name>
    <dbReference type="NCBI Taxonomy" id="3161137"/>
    <lineage>
        <taxon>Bacteria</taxon>
        <taxon>Pseudomonadati</taxon>
        <taxon>Pseudomonadota</taxon>
        <taxon>Alphaproteobacteria</taxon>
        <taxon>Caulobacterales</taxon>
        <taxon>Caulobacteraceae</taxon>
        <taxon>Caulobacter</taxon>
    </lineage>
</organism>
<name>A0AB39KTM7_9CAUL</name>